<reference evidence="1 2" key="1">
    <citation type="journal article" date="2013" name="Mar. Genomics">
        <title>Expression of sulfatases in Rhodopirellula baltica and the diversity of sulfatases in the genus Rhodopirellula.</title>
        <authorList>
            <person name="Wegner C.E."/>
            <person name="Richter-Heitmann T."/>
            <person name="Klindworth A."/>
            <person name="Klockow C."/>
            <person name="Richter M."/>
            <person name="Achstetter T."/>
            <person name="Glockner F.O."/>
            <person name="Harder J."/>
        </authorList>
    </citation>
    <scope>NUCLEOTIDE SEQUENCE [LARGE SCALE GENOMIC DNA]</scope>
    <source>
        <strain evidence="1 2">SH398</strain>
    </source>
</reference>
<evidence type="ECO:0000313" key="2">
    <source>
        <dbReference type="Proteomes" id="UP000011996"/>
    </source>
</evidence>
<proteinExistence type="predicted"/>
<sequence length="130" mass="14102">MVAGLALMGTLLTIVLVSSSQHLRQLKAAERKRHSVQMLDDFLASWSVNRFAPETIDEAVQRSGLAATGSFGTHGINEQSSGHPDGYQVELRRAMSPSFDSASIIRLTVSVDAGKPQRLQTAWAEVLVPE</sequence>
<dbReference type="EMBL" id="ANOF01000192">
    <property type="protein sequence ID" value="EMI23550.1"/>
    <property type="molecule type" value="Genomic_DNA"/>
</dbReference>
<dbReference type="Proteomes" id="UP000011996">
    <property type="component" value="Unassembled WGS sequence"/>
</dbReference>
<gene>
    <name evidence="1" type="ORF">RESH_05882</name>
</gene>
<comment type="caution">
    <text evidence="1">The sequence shown here is derived from an EMBL/GenBank/DDBJ whole genome shotgun (WGS) entry which is preliminary data.</text>
</comment>
<organism evidence="1 2">
    <name type="scientific">Rhodopirellula europaea SH398</name>
    <dbReference type="NCBI Taxonomy" id="1263868"/>
    <lineage>
        <taxon>Bacteria</taxon>
        <taxon>Pseudomonadati</taxon>
        <taxon>Planctomycetota</taxon>
        <taxon>Planctomycetia</taxon>
        <taxon>Pirellulales</taxon>
        <taxon>Pirellulaceae</taxon>
        <taxon>Rhodopirellula</taxon>
    </lineage>
</organism>
<evidence type="ECO:0000313" key="1">
    <source>
        <dbReference type="EMBL" id="EMI23550.1"/>
    </source>
</evidence>
<protein>
    <submittedName>
        <fullName evidence="1">Uncharacterized protein</fullName>
    </submittedName>
</protein>
<accession>M5RW75</accession>
<dbReference type="STRING" id="1263868.RESH_05882"/>
<dbReference type="PATRIC" id="fig|1263868.3.peg.6381"/>
<dbReference type="AlphaFoldDB" id="M5RW75"/>
<name>M5RW75_9BACT</name>